<evidence type="ECO:0000259" key="8">
    <source>
        <dbReference type="Pfam" id="PF00557"/>
    </source>
</evidence>
<feature type="binding site" evidence="6">
    <location>
        <position position="94"/>
    </location>
    <ligand>
        <name>a divalent metal cation</name>
        <dbReference type="ChEBI" id="CHEBI:60240"/>
        <label>1</label>
    </ligand>
</feature>
<dbReference type="GO" id="GO:0070006">
    <property type="term" value="F:metalloaminopeptidase activity"/>
    <property type="evidence" value="ECO:0007669"/>
    <property type="project" value="UniProtKB-UniRule"/>
</dbReference>
<keyword evidence="4 6" id="KW-0479">Metal-binding</keyword>
<dbReference type="Gene3D" id="3.90.230.10">
    <property type="entry name" value="Creatinase/methionine aminopeptidase superfamily"/>
    <property type="match status" value="1"/>
</dbReference>
<evidence type="ECO:0000256" key="2">
    <source>
        <dbReference type="ARBA" id="ARBA00022438"/>
    </source>
</evidence>
<proteinExistence type="inferred from homology"/>
<keyword evidence="3 6" id="KW-0645">Protease</keyword>
<dbReference type="GO" id="GO:0004239">
    <property type="term" value="F:initiator methionyl aminopeptidase activity"/>
    <property type="evidence" value="ECO:0007669"/>
    <property type="project" value="UniProtKB-UniRule"/>
</dbReference>
<dbReference type="NCBIfam" id="TIGR00500">
    <property type="entry name" value="met_pdase_I"/>
    <property type="match status" value="1"/>
</dbReference>
<dbReference type="SUPFAM" id="SSF55920">
    <property type="entry name" value="Creatinase/aminopeptidase"/>
    <property type="match status" value="1"/>
</dbReference>
<keyword evidence="5 6" id="KW-0378">Hydrolase</keyword>
<evidence type="ECO:0000256" key="7">
    <source>
        <dbReference type="RuleBase" id="RU003653"/>
    </source>
</evidence>
<comment type="subunit">
    <text evidence="6">Monomer.</text>
</comment>
<evidence type="ECO:0000256" key="3">
    <source>
        <dbReference type="ARBA" id="ARBA00022670"/>
    </source>
</evidence>
<comment type="cofactor">
    <cofactor evidence="6">
        <name>Co(2+)</name>
        <dbReference type="ChEBI" id="CHEBI:48828"/>
    </cofactor>
    <cofactor evidence="6">
        <name>Zn(2+)</name>
        <dbReference type="ChEBI" id="CHEBI:29105"/>
    </cofactor>
    <cofactor evidence="6">
        <name>Mn(2+)</name>
        <dbReference type="ChEBI" id="CHEBI:29035"/>
    </cofactor>
    <cofactor evidence="6">
        <name>Fe(2+)</name>
        <dbReference type="ChEBI" id="CHEBI:29033"/>
    </cofactor>
    <text evidence="6">Binds 2 divalent metal cations per subunit. Has a high-affinity and a low affinity metal-binding site. The true nature of the physiological cofactor is under debate. The enzyme is active with cobalt, zinc, manganese or divalent iron ions. Most likely, methionine aminopeptidases function as mononuclear Fe(2+)-metalloproteases under physiological conditions, and the catalytically relevant metal-binding site has been assigned to the histidine-containing high-affinity site.</text>
</comment>
<feature type="binding site" evidence="6">
    <location>
        <position position="175"/>
    </location>
    <ligand>
        <name>substrate</name>
    </ligand>
</feature>
<feature type="binding site" evidence="6">
    <location>
        <position position="105"/>
    </location>
    <ligand>
        <name>a divalent metal cation</name>
        <dbReference type="ChEBI" id="CHEBI:60240"/>
        <label>2</label>
        <note>catalytic</note>
    </ligand>
</feature>
<dbReference type="Proteomes" id="UP000677436">
    <property type="component" value="Chromosome"/>
</dbReference>
<dbReference type="PANTHER" id="PTHR43330:SF27">
    <property type="entry name" value="METHIONINE AMINOPEPTIDASE"/>
    <property type="match status" value="1"/>
</dbReference>
<keyword evidence="2 6" id="KW-0031">Aminopeptidase</keyword>
<dbReference type="PRINTS" id="PR00599">
    <property type="entry name" value="MAPEPTIDASE"/>
</dbReference>
<dbReference type="KEGG" id="pabs:JIR001_01970"/>
<dbReference type="EC" id="3.4.11.18" evidence="6 7"/>
<feature type="binding site" evidence="6">
    <location>
        <position position="201"/>
    </location>
    <ligand>
        <name>a divalent metal cation</name>
        <dbReference type="ChEBI" id="CHEBI:60240"/>
        <label>2</label>
        <note>catalytic</note>
    </ligand>
</feature>
<dbReference type="CDD" id="cd01086">
    <property type="entry name" value="MetAP1"/>
    <property type="match status" value="1"/>
</dbReference>
<feature type="domain" description="Peptidase M24" evidence="8">
    <location>
        <begin position="11"/>
        <end position="239"/>
    </location>
</feature>
<dbReference type="RefSeq" id="WP_212773800.1">
    <property type="nucleotide sequence ID" value="NZ_AP024601.1"/>
</dbReference>
<dbReference type="AlphaFoldDB" id="A0A8D5ZJC8"/>
<feature type="binding site" evidence="6">
    <location>
        <position position="168"/>
    </location>
    <ligand>
        <name>a divalent metal cation</name>
        <dbReference type="ChEBI" id="CHEBI:60240"/>
        <label>2</label>
        <note>catalytic</note>
    </ligand>
</feature>
<evidence type="ECO:0000313" key="10">
    <source>
        <dbReference type="Proteomes" id="UP000677436"/>
    </source>
</evidence>
<dbReference type="EMBL" id="AP024601">
    <property type="protein sequence ID" value="BCU80414.1"/>
    <property type="molecule type" value="Genomic_DNA"/>
</dbReference>
<dbReference type="GO" id="GO:0005829">
    <property type="term" value="C:cytosol"/>
    <property type="evidence" value="ECO:0007669"/>
    <property type="project" value="TreeGrafter"/>
</dbReference>
<comment type="function">
    <text evidence="1 6">Removes the N-terminal methionine from nascent proteins. The N-terminal methionine is often cleaved when the second residue in the primary sequence is small and uncharged (Met-Ala-, Cys, Gly, Pro, Ser, Thr, or Val). Requires deformylation of the N(alpha)-formylated initiator methionine before it can be hydrolyzed.</text>
</comment>
<accession>A0A8D5ZJC8</accession>
<dbReference type="GO" id="GO:0006508">
    <property type="term" value="P:proteolysis"/>
    <property type="evidence" value="ECO:0007669"/>
    <property type="project" value="UniProtKB-KW"/>
</dbReference>
<gene>
    <name evidence="9" type="primary">map_1</name>
    <name evidence="6" type="synonym">map</name>
    <name evidence="9" type="ORF">JIR001_01970</name>
</gene>
<reference evidence="9" key="1">
    <citation type="journal article" date="2013" name="Int. J. Syst. Evol. Microbiol.">
        <title>Polycladomyces abyssicola gen. nov., sp. nov., a thermophilic filamentous bacterium isolated from hemipelagic sediment.</title>
        <authorList>
            <person name="Tsubouchi T."/>
            <person name="Shimane Y."/>
            <person name="Mori K."/>
            <person name="Usui K."/>
            <person name="Hiraki T."/>
            <person name="Tame A."/>
            <person name="Uematsu K."/>
            <person name="Maruyama T."/>
            <person name="Hatada Y."/>
        </authorList>
    </citation>
    <scope>NUCLEOTIDE SEQUENCE</scope>
    <source>
        <strain evidence="9">JIR-001</strain>
    </source>
</reference>
<evidence type="ECO:0000256" key="1">
    <source>
        <dbReference type="ARBA" id="ARBA00002521"/>
    </source>
</evidence>
<comment type="catalytic activity">
    <reaction evidence="6 7">
        <text>Release of N-terminal amino acids, preferentially methionine, from peptides and arylamides.</text>
        <dbReference type="EC" id="3.4.11.18"/>
    </reaction>
</comment>
<feature type="binding site" evidence="6">
    <location>
        <position position="77"/>
    </location>
    <ligand>
        <name>substrate</name>
    </ligand>
</feature>
<dbReference type="InterPro" id="IPR036005">
    <property type="entry name" value="Creatinase/aminopeptidase-like"/>
</dbReference>
<sequence>MIILKSAKELERMRKAGRIVYLTHQAIREAIRPGITTRELDRIAEQVIRKHGATPSFKGYNGFPGSVCTSVNDELVHGIPGDRVLQEGDIISVDIGACYQGYHGDSAWTYPVGKVSETAARLLKVTEESLYKGLEQAKPGARIGDIAHAIQSHVEQAGFSIVREYVGHGIGQNLHEEPSVPNFGTPGRGPRLKPGMTLAVEPMVNAGSRFVRTLADNWTVVTQDGSLCAHFEHTIAITEDGHEILTTVENG</sequence>
<comment type="similarity">
    <text evidence="6">Belongs to the peptidase M24A family. Methionine aminopeptidase type 1 subfamily.</text>
</comment>
<organism evidence="9 10">
    <name type="scientific">Polycladomyces abyssicola</name>
    <dbReference type="NCBI Taxonomy" id="1125966"/>
    <lineage>
        <taxon>Bacteria</taxon>
        <taxon>Bacillati</taxon>
        <taxon>Bacillota</taxon>
        <taxon>Bacilli</taxon>
        <taxon>Bacillales</taxon>
        <taxon>Thermoactinomycetaceae</taxon>
        <taxon>Polycladomyces</taxon>
    </lineage>
</organism>
<dbReference type="PANTHER" id="PTHR43330">
    <property type="entry name" value="METHIONINE AMINOPEPTIDASE"/>
    <property type="match status" value="1"/>
</dbReference>
<dbReference type="PROSITE" id="PS00680">
    <property type="entry name" value="MAP_1"/>
    <property type="match status" value="1"/>
</dbReference>
<name>A0A8D5ZJC8_9BACL</name>
<dbReference type="InterPro" id="IPR000994">
    <property type="entry name" value="Pept_M24"/>
</dbReference>
<evidence type="ECO:0000256" key="6">
    <source>
        <dbReference type="HAMAP-Rule" id="MF_01974"/>
    </source>
</evidence>
<dbReference type="GO" id="GO:0046872">
    <property type="term" value="F:metal ion binding"/>
    <property type="evidence" value="ECO:0007669"/>
    <property type="project" value="UniProtKB-UniRule"/>
</dbReference>
<reference evidence="9" key="2">
    <citation type="journal article" date="2021" name="Microbiol. Resour. Announc.">
        <title>Complete Genome Sequence of Polycladomyces abyssicola JIR-001T, Isolated from Hemipelagic Sediment in Deep Seawater.</title>
        <authorList>
            <person name="Tsubouchi T."/>
            <person name="Kaneko Y."/>
        </authorList>
    </citation>
    <scope>NUCLEOTIDE SEQUENCE</scope>
    <source>
        <strain evidence="9">JIR-001</strain>
    </source>
</reference>
<dbReference type="InterPro" id="IPR002467">
    <property type="entry name" value="Pept_M24A_MAP1"/>
</dbReference>
<keyword evidence="10" id="KW-1185">Reference proteome</keyword>
<dbReference type="InterPro" id="IPR001714">
    <property type="entry name" value="Pept_M24_MAP"/>
</dbReference>
<dbReference type="HAMAP" id="MF_01974">
    <property type="entry name" value="MetAP_1"/>
    <property type="match status" value="1"/>
</dbReference>
<protein>
    <recommendedName>
        <fullName evidence="6 7">Methionine aminopeptidase</fullName>
        <shortName evidence="6">MAP</shortName>
        <shortName evidence="6">MetAP</shortName>
        <ecNumber evidence="6 7">3.4.11.18</ecNumber>
    </recommendedName>
    <alternativeName>
        <fullName evidence="6">Peptidase M</fullName>
    </alternativeName>
</protein>
<dbReference type="Pfam" id="PF00557">
    <property type="entry name" value="Peptidase_M24"/>
    <property type="match status" value="1"/>
</dbReference>
<evidence type="ECO:0000256" key="4">
    <source>
        <dbReference type="ARBA" id="ARBA00022723"/>
    </source>
</evidence>
<feature type="binding site" evidence="6">
    <location>
        <position position="232"/>
    </location>
    <ligand>
        <name>a divalent metal cation</name>
        <dbReference type="ChEBI" id="CHEBI:60240"/>
        <label>1</label>
    </ligand>
</feature>
<feature type="binding site" evidence="6">
    <location>
        <position position="105"/>
    </location>
    <ligand>
        <name>a divalent metal cation</name>
        <dbReference type="ChEBI" id="CHEBI:60240"/>
        <label>1</label>
    </ligand>
</feature>
<evidence type="ECO:0000313" key="9">
    <source>
        <dbReference type="EMBL" id="BCU80414.1"/>
    </source>
</evidence>
<evidence type="ECO:0000256" key="5">
    <source>
        <dbReference type="ARBA" id="ARBA00022801"/>
    </source>
</evidence>
<feature type="binding site" evidence="6">
    <location>
        <position position="232"/>
    </location>
    <ligand>
        <name>a divalent metal cation</name>
        <dbReference type="ChEBI" id="CHEBI:60240"/>
        <label>2</label>
        <note>catalytic</note>
    </ligand>
</feature>